<dbReference type="PROSITE" id="PS00154">
    <property type="entry name" value="ATPASE_E1_E2"/>
    <property type="match status" value="1"/>
</dbReference>
<dbReference type="InterPro" id="IPR017969">
    <property type="entry name" value="Heavy-metal-associated_CS"/>
</dbReference>
<feature type="transmembrane region" description="Helical" evidence="15">
    <location>
        <begin position="256"/>
        <end position="275"/>
    </location>
</feature>
<keyword evidence="17" id="KW-0378">Hydrolase</keyword>
<reference evidence="17" key="1">
    <citation type="submission" date="2011-05" db="EMBL/GenBank/DDBJ databases">
        <title>Unity in variety -- the pan-genome of the Chlamydiae.</title>
        <authorList>
            <person name="Collingro A."/>
            <person name="Tischler P."/>
            <person name="Weinmaier T."/>
            <person name="Penz T."/>
            <person name="Heinz E."/>
            <person name="Brunham R.C."/>
            <person name="Read T.D."/>
            <person name="Bavoil P.M."/>
            <person name="Sachse K."/>
            <person name="Kahane S."/>
            <person name="Friedman M.G."/>
            <person name="Rattei T."/>
            <person name="Myers G.S.A."/>
            <person name="Horn M."/>
        </authorList>
    </citation>
    <scope>NUCLEOTIDE SEQUENCE</scope>
    <source>
        <strain evidence="17">2032/99</strain>
    </source>
</reference>
<evidence type="ECO:0000256" key="12">
    <source>
        <dbReference type="ARBA" id="ARBA00022989"/>
    </source>
</evidence>
<dbReference type="PRINTS" id="PR00943">
    <property type="entry name" value="CUATPASE"/>
</dbReference>
<feature type="transmembrane region" description="Helical" evidence="15">
    <location>
        <begin position="197"/>
        <end position="217"/>
    </location>
</feature>
<proteinExistence type="inferred from homology"/>
<dbReference type="PROSITE" id="PS50846">
    <property type="entry name" value="HMA_2"/>
    <property type="match status" value="1"/>
</dbReference>
<dbReference type="InterPro" id="IPR023299">
    <property type="entry name" value="ATPase_P-typ_cyto_dom_N"/>
</dbReference>
<evidence type="ECO:0000256" key="3">
    <source>
        <dbReference type="ARBA" id="ARBA00022448"/>
    </source>
</evidence>
<evidence type="ECO:0000256" key="5">
    <source>
        <dbReference type="ARBA" id="ARBA00022553"/>
    </source>
</evidence>
<keyword evidence="6 15" id="KW-0812">Transmembrane</keyword>
<dbReference type="GO" id="GO:0005524">
    <property type="term" value="F:ATP binding"/>
    <property type="evidence" value="ECO:0007669"/>
    <property type="project" value="UniProtKB-UniRule"/>
</dbReference>
<organism evidence="17">
    <name type="scientific">Waddlia chondrophila 2032/99</name>
    <dbReference type="NCBI Taxonomy" id="765953"/>
    <lineage>
        <taxon>Bacteria</taxon>
        <taxon>Pseudomonadati</taxon>
        <taxon>Chlamydiota</taxon>
        <taxon>Chlamydiia</taxon>
        <taxon>Parachlamydiales</taxon>
        <taxon>Waddliaceae</taxon>
        <taxon>Waddlia</taxon>
    </lineage>
</organism>
<evidence type="ECO:0000256" key="2">
    <source>
        <dbReference type="ARBA" id="ARBA00006024"/>
    </source>
</evidence>
<dbReference type="GO" id="GO:0005507">
    <property type="term" value="F:copper ion binding"/>
    <property type="evidence" value="ECO:0007669"/>
    <property type="project" value="TreeGrafter"/>
</dbReference>
<keyword evidence="3" id="KW-0813">Transport</keyword>
<dbReference type="Pfam" id="PF00702">
    <property type="entry name" value="Hydrolase"/>
    <property type="match status" value="1"/>
</dbReference>
<dbReference type="GO" id="GO:0055070">
    <property type="term" value="P:copper ion homeostasis"/>
    <property type="evidence" value="ECO:0007669"/>
    <property type="project" value="TreeGrafter"/>
</dbReference>
<evidence type="ECO:0000256" key="8">
    <source>
        <dbReference type="ARBA" id="ARBA00022741"/>
    </source>
</evidence>
<keyword evidence="7 15" id="KW-0479">Metal-binding</keyword>
<feature type="transmembrane region" description="Helical" evidence="15">
    <location>
        <begin position="735"/>
        <end position="751"/>
    </location>
</feature>
<dbReference type="EMBL" id="FR872653">
    <property type="protein sequence ID" value="CCB91590.1"/>
    <property type="molecule type" value="Genomic_DNA"/>
</dbReference>
<feature type="transmembrane region" description="Helical" evidence="15">
    <location>
        <begin position="160"/>
        <end position="185"/>
    </location>
</feature>
<feature type="domain" description="HMA" evidence="16">
    <location>
        <begin position="80"/>
        <end position="146"/>
    </location>
</feature>
<dbReference type="Pfam" id="PF00122">
    <property type="entry name" value="E1-E2_ATPase"/>
    <property type="match status" value="1"/>
</dbReference>
<keyword evidence="10" id="KW-0460">Magnesium</keyword>
<evidence type="ECO:0000256" key="13">
    <source>
        <dbReference type="ARBA" id="ARBA00023065"/>
    </source>
</evidence>
<dbReference type="CDD" id="cd00371">
    <property type="entry name" value="HMA"/>
    <property type="match status" value="1"/>
</dbReference>
<feature type="transmembrane region" description="Helical" evidence="15">
    <location>
        <begin position="439"/>
        <end position="462"/>
    </location>
</feature>
<dbReference type="SUPFAM" id="SSF81665">
    <property type="entry name" value="Calcium ATPase, transmembrane domain M"/>
    <property type="match status" value="1"/>
</dbReference>
<evidence type="ECO:0000256" key="14">
    <source>
        <dbReference type="ARBA" id="ARBA00023136"/>
    </source>
</evidence>
<dbReference type="PROSITE" id="PS01047">
    <property type="entry name" value="HMA_1"/>
    <property type="match status" value="1"/>
</dbReference>
<evidence type="ECO:0000256" key="9">
    <source>
        <dbReference type="ARBA" id="ARBA00022840"/>
    </source>
</evidence>
<evidence type="ECO:0000256" key="6">
    <source>
        <dbReference type="ARBA" id="ARBA00022692"/>
    </source>
</evidence>
<evidence type="ECO:0000256" key="1">
    <source>
        <dbReference type="ARBA" id="ARBA00004651"/>
    </source>
</evidence>
<dbReference type="InterPro" id="IPR018303">
    <property type="entry name" value="ATPase_P-typ_P_site"/>
</dbReference>
<dbReference type="AlphaFoldDB" id="F8LD04"/>
<feature type="transmembrane region" description="Helical" evidence="15">
    <location>
        <begin position="410"/>
        <end position="433"/>
    </location>
</feature>
<dbReference type="NCBIfam" id="TIGR01525">
    <property type="entry name" value="ATPase-IB_hvy"/>
    <property type="match status" value="1"/>
</dbReference>
<dbReference type="Gene3D" id="3.40.50.1000">
    <property type="entry name" value="HAD superfamily/HAD-like"/>
    <property type="match status" value="1"/>
</dbReference>
<sequence>MQCSLCAQEIEGRKVVEEENAFCCAGCRAVFKILSASNQLEGYADTPIFKQAVATGLISNPALMEQLRKNRVEVSEEEKNRLYLEIGDMWCPACAEVIRLILLQKKGVLNCVVDYATDLASIEYAPRYVSKETLIQAIERLGYETQPIETAGKKQVSRSLYLRLIVAIFFSSNIMMFSYPIYAAYFTADETGISSLFVWLSLFSSLPVLIFSAWPIFRRFFTALSVGVIGMEALIVIGVSSAFGLSLYEMSQGSKYVYFDSMCVIIAFVLLGKVIETRAKFSAKDSLIRLARAVPKRGRKRFEDGREAFIPLKEMKPGDLLVAHTGEKIVLDGVLVSGKGACDESLMTGESVPIPKEIGDSVLGGTVVVNGSVVYQATATEKQTALQRIIQMVEQDIGHKSVYTRAVDPIVNWFIPIVLAIAAGTIFGCWLNGLSWEAAIVRGISILLISCPCAIGIAAPLAESQLLNGMATLGAIVRNRGCLPDLGRETAMVFDKTGTITKGRFEVLRGLDTIPKAFLPILKGLASRSNHPVSVAIDRDIFSSSQLLDDVMEIAGKGIEGVFNGKIYRLGHAEWTGCVAAENEAVSAGTQVCFSEENRLIGTILLGDQVREEAQEVVEAMKPARRILLSGDGKLSVEQVAEECGFDEWKWRQTPLEKREMIERLREEGCIVGMVGDGINDAPSLTGAHVGISVVTASDISVQVSDILLTTDHLKVLPKIHALARKGRKVIKQNLFWAFFYNVIGIGFAVSGYLSPIFSAAAMVLSSLMVLFNARRIR</sequence>
<dbReference type="PRINTS" id="PR00119">
    <property type="entry name" value="CATATPASE"/>
</dbReference>
<protein>
    <submittedName>
        <fullName evidence="17">Putative copper-importing P-type ATPase A</fullName>
        <ecNumber evidence="17">3.6.3.-</ecNumber>
    </submittedName>
</protein>
<keyword evidence="12 15" id="KW-1133">Transmembrane helix</keyword>
<evidence type="ECO:0000313" key="17">
    <source>
        <dbReference type="EMBL" id="CCB91590.1"/>
    </source>
</evidence>
<dbReference type="SUPFAM" id="SSF56784">
    <property type="entry name" value="HAD-like"/>
    <property type="match status" value="1"/>
</dbReference>
<evidence type="ECO:0000256" key="4">
    <source>
        <dbReference type="ARBA" id="ARBA00022475"/>
    </source>
</evidence>
<evidence type="ECO:0000259" key="16">
    <source>
        <dbReference type="PROSITE" id="PS50846"/>
    </source>
</evidence>
<dbReference type="NCBIfam" id="TIGR01511">
    <property type="entry name" value="ATPase-IB1_Cu"/>
    <property type="match status" value="1"/>
</dbReference>
<dbReference type="InterPro" id="IPR008250">
    <property type="entry name" value="ATPase_P-typ_transduc_dom_A_sf"/>
</dbReference>
<keyword evidence="9 15" id="KW-0067">ATP-binding</keyword>
<comment type="similarity">
    <text evidence="2 15">Belongs to the cation transport ATPase (P-type) (TC 3.A.3) family. Type IB subfamily.</text>
</comment>
<evidence type="ECO:0000256" key="11">
    <source>
        <dbReference type="ARBA" id="ARBA00022967"/>
    </source>
</evidence>
<evidence type="ECO:0000256" key="15">
    <source>
        <dbReference type="RuleBase" id="RU362081"/>
    </source>
</evidence>
<dbReference type="InterPro" id="IPR027256">
    <property type="entry name" value="P-typ_ATPase_IB"/>
</dbReference>
<dbReference type="GO" id="GO:0043682">
    <property type="term" value="F:P-type divalent copper transporter activity"/>
    <property type="evidence" value="ECO:0007669"/>
    <property type="project" value="TreeGrafter"/>
</dbReference>
<keyword evidence="8 15" id="KW-0547">Nucleotide-binding</keyword>
<dbReference type="Pfam" id="PF00403">
    <property type="entry name" value="HMA"/>
    <property type="match status" value="1"/>
</dbReference>
<dbReference type="InterPro" id="IPR036163">
    <property type="entry name" value="HMA_dom_sf"/>
</dbReference>
<comment type="subcellular location">
    <subcellularLocation>
        <location evidence="1">Cell membrane</location>
        <topology evidence="1">Multi-pass membrane protein</topology>
    </subcellularLocation>
</comment>
<gene>
    <name evidence="17" type="primary">copA</name>
    <name evidence="17" type="ORF">WCH_AD03320</name>
</gene>
<dbReference type="NCBIfam" id="TIGR01494">
    <property type="entry name" value="ATPase_P-type"/>
    <property type="match status" value="1"/>
</dbReference>
<feature type="transmembrane region" description="Helical" evidence="15">
    <location>
        <begin position="757"/>
        <end position="774"/>
    </location>
</feature>
<dbReference type="Gene3D" id="3.40.1110.10">
    <property type="entry name" value="Calcium-transporting ATPase, cytoplasmic domain N"/>
    <property type="match status" value="1"/>
</dbReference>
<evidence type="ECO:0000256" key="10">
    <source>
        <dbReference type="ARBA" id="ARBA00022842"/>
    </source>
</evidence>
<dbReference type="Gene3D" id="2.70.150.10">
    <property type="entry name" value="Calcium-transporting ATPase, cytoplasmic transduction domain A"/>
    <property type="match status" value="1"/>
</dbReference>
<dbReference type="InterPro" id="IPR023214">
    <property type="entry name" value="HAD_sf"/>
</dbReference>
<accession>F8LD04</accession>
<dbReference type="SUPFAM" id="SSF81653">
    <property type="entry name" value="Calcium ATPase, transduction domain A"/>
    <property type="match status" value="1"/>
</dbReference>
<keyword evidence="5" id="KW-0597">Phosphoprotein</keyword>
<dbReference type="InterPro" id="IPR059000">
    <property type="entry name" value="ATPase_P-type_domA"/>
</dbReference>
<dbReference type="InterPro" id="IPR001757">
    <property type="entry name" value="P_typ_ATPase"/>
</dbReference>
<dbReference type="EC" id="3.6.3.-" evidence="17"/>
<dbReference type="SUPFAM" id="SSF55008">
    <property type="entry name" value="HMA, heavy metal-associated domain"/>
    <property type="match status" value="1"/>
</dbReference>
<dbReference type="InterPro" id="IPR023298">
    <property type="entry name" value="ATPase_P-typ_TM_dom_sf"/>
</dbReference>
<dbReference type="Gene3D" id="3.30.70.100">
    <property type="match status" value="1"/>
</dbReference>
<name>F8LD04_9BACT</name>
<dbReference type="PANTHER" id="PTHR43520">
    <property type="entry name" value="ATP7, ISOFORM B"/>
    <property type="match status" value="1"/>
</dbReference>
<dbReference type="InterPro" id="IPR036412">
    <property type="entry name" value="HAD-like_sf"/>
</dbReference>
<dbReference type="GO" id="GO:0016887">
    <property type="term" value="F:ATP hydrolysis activity"/>
    <property type="evidence" value="ECO:0007669"/>
    <property type="project" value="InterPro"/>
</dbReference>
<feature type="transmembrane region" description="Helical" evidence="15">
    <location>
        <begin position="224"/>
        <end position="244"/>
    </location>
</feature>
<dbReference type="PANTHER" id="PTHR43520:SF5">
    <property type="entry name" value="CATION-TRANSPORTING P-TYPE ATPASE-RELATED"/>
    <property type="match status" value="1"/>
</dbReference>
<evidence type="ECO:0000256" key="7">
    <source>
        <dbReference type="ARBA" id="ARBA00022723"/>
    </source>
</evidence>
<dbReference type="GO" id="GO:0005886">
    <property type="term" value="C:plasma membrane"/>
    <property type="evidence" value="ECO:0007669"/>
    <property type="project" value="UniProtKB-SubCell"/>
</dbReference>
<keyword evidence="4 15" id="KW-1003">Cell membrane</keyword>
<keyword evidence="14 15" id="KW-0472">Membrane</keyword>
<dbReference type="InterPro" id="IPR006121">
    <property type="entry name" value="HMA_dom"/>
</dbReference>
<keyword evidence="11" id="KW-1278">Translocase</keyword>
<keyword evidence="13" id="KW-0406">Ion transport</keyword>